<dbReference type="AlphaFoldDB" id="R4U137"/>
<dbReference type="HOGENOM" id="CLU_857670_0_0_14"/>
<accession>R4U137</accession>
<organism evidence="2 3">
    <name type="scientific">Spiroplasma chrysopicola DF-1</name>
    <dbReference type="NCBI Taxonomy" id="1276227"/>
    <lineage>
        <taxon>Bacteria</taxon>
        <taxon>Bacillati</taxon>
        <taxon>Mycoplasmatota</taxon>
        <taxon>Mollicutes</taxon>
        <taxon>Entomoplasmatales</taxon>
        <taxon>Spiroplasmataceae</taxon>
        <taxon>Spiroplasma</taxon>
    </lineage>
</organism>
<feature type="region of interest" description="Disordered" evidence="1">
    <location>
        <begin position="1"/>
        <end position="24"/>
    </location>
</feature>
<sequence>MEDKKQFNYWEEDENDSSYIDPAKRPTSIEKNKLDIDDYWIKVERKKTPESIESLGQKFDQDKELELLDDININNDNKFSNDESQPLFNTNELQNRWNNIKNNAVQEKMSALRERAQEPLVTGKRKYSFFIPDSLDDLVKKPEIVLDATPRVWDFNIPFQGYNNHDNKNTLPVKEDETVELKPFDLDNEQANEIKCNNNFKISESETSEDNDYDQLDLPLDEPQENLSVNSYLNRVRNNIAASKKEAIFINDEDVLDPNNLTTAQRLRLLKAANDPSNKEREMLLKMKLNSTNGIGALGQVVKERLQQVNSGKIELVEDNNDES</sequence>
<dbReference type="STRING" id="1276227.SCHRY_v1c04510"/>
<protein>
    <submittedName>
        <fullName evidence="2">Uncharacterized protein</fullName>
    </submittedName>
</protein>
<reference evidence="2 3" key="1">
    <citation type="journal article" date="2013" name="Genome Biol. Evol.">
        <title>Complete genomes of two dipteran-associated spiroplasmas provided insights into the origin, dynamics, and impacts of viral invasion in spiroplasma.</title>
        <authorList>
            <person name="Ku C."/>
            <person name="Lo W.S."/>
            <person name="Chen L.L."/>
            <person name="Kuo C.H."/>
        </authorList>
    </citation>
    <scope>NUCLEOTIDE SEQUENCE [LARGE SCALE GENOMIC DNA]</scope>
    <source>
        <strain evidence="2 3">DF-1</strain>
    </source>
</reference>
<evidence type="ECO:0000256" key="1">
    <source>
        <dbReference type="SAM" id="MobiDB-lite"/>
    </source>
</evidence>
<proteinExistence type="predicted"/>
<keyword evidence="3" id="KW-1185">Reference proteome</keyword>
<dbReference type="OrthoDB" id="390262at2"/>
<name>R4U137_9MOLU</name>
<evidence type="ECO:0000313" key="3">
    <source>
        <dbReference type="Proteomes" id="UP000013964"/>
    </source>
</evidence>
<dbReference type="EMBL" id="CP005077">
    <property type="protein sequence ID" value="AGM25032.1"/>
    <property type="molecule type" value="Genomic_DNA"/>
</dbReference>
<dbReference type="PATRIC" id="fig|1276227.3.peg.452"/>
<dbReference type="KEGG" id="scr:SCHRY_v1c04510"/>
<evidence type="ECO:0000313" key="2">
    <source>
        <dbReference type="EMBL" id="AGM25032.1"/>
    </source>
</evidence>
<dbReference type="Proteomes" id="UP000013964">
    <property type="component" value="Chromosome"/>
</dbReference>
<gene>
    <name evidence="2" type="ORF">SCHRY_v1c04510</name>
</gene>
<dbReference type="RefSeq" id="WP_016338857.1">
    <property type="nucleotide sequence ID" value="NC_021280.1"/>
</dbReference>